<accession>A0A0K8RAM8</accession>
<dbReference type="AlphaFoldDB" id="A0A0K8RAM8"/>
<feature type="chain" id="PRO_5005516567" evidence="1">
    <location>
        <begin position="28"/>
        <end position="149"/>
    </location>
</feature>
<evidence type="ECO:0000313" key="2">
    <source>
        <dbReference type="EMBL" id="JAA67928.1"/>
    </source>
</evidence>
<keyword evidence="1" id="KW-0732">Signal</keyword>
<name>A0A0K8RAM8_IXORI</name>
<protein>
    <submittedName>
        <fullName evidence="2">Putative isac anti-complement</fullName>
    </submittedName>
</protein>
<dbReference type="EMBL" id="GADI01005880">
    <property type="protein sequence ID" value="JAA67928.1"/>
    <property type="molecule type" value="mRNA"/>
</dbReference>
<organism evidence="2">
    <name type="scientific">Ixodes ricinus</name>
    <name type="common">Common tick</name>
    <name type="synonym">Acarus ricinus</name>
    <dbReference type="NCBI Taxonomy" id="34613"/>
    <lineage>
        <taxon>Eukaryota</taxon>
        <taxon>Metazoa</taxon>
        <taxon>Ecdysozoa</taxon>
        <taxon>Arthropoda</taxon>
        <taxon>Chelicerata</taxon>
        <taxon>Arachnida</taxon>
        <taxon>Acari</taxon>
        <taxon>Parasitiformes</taxon>
        <taxon>Ixodida</taxon>
        <taxon>Ixodoidea</taxon>
        <taxon>Ixodidae</taxon>
        <taxon>Ixodinae</taxon>
        <taxon>Ixodes</taxon>
    </lineage>
</organism>
<proteinExistence type="evidence at transcript level"/>
<sequence>MEAALIRMLLGTAFVGMQLSPCALVVAYDKSLYERVLGRDPGICGAWYRNPNKTEEIMDCVLKKVSTPVKDKWTNYMDDNCLTITELVSEICDLRSIMPSSFINYETEILTKRYNDEAESAGIACTTDITGWTTQSPPKTAPPRVRGPR</sequence>
<evidence type="ECO:0000256" key="1">
    <source>
        <dbReference type="SAM" id="SignalP"/>
    </source>
</evidence>
<feature type="signal peptide" evidence="1">
    <location>
        <begin position="1"/>
        <end position="27"/>
    </location>
</feature>
<reference evidence="2" key="1">
    <citation type="submission" date="2012-12" db="EMBL/GenBank/DDBJ databases">
        <title>Identification and characterization of a phenylalanine ammonia-lyase gene family in Isatis indigotica Fort.</title>
        <authorList>
            <person name="Liu Q."/>
            <person name="Chen J."/>
            <person name="Zhou X."/>
            <person name="Di P."/>
            <person name="Xiao Y."/>
            <person name="Xuan H."/>
            <person name="Zhang L."/>
            <person name="Chen W."/>
        </authorList>
    </citation>
    <scope>NUCLEOTIDE SEQUENCE</scope>
    <source>
        <tissue evidence="2">Salivary gland</tissue>
    </source>
</reference>